<dbReference type="OrthoDB" id="9770517at2"/>
<proteinExistence type="inferred from homology"/>
<keyword evidence="10" id="KW-1185">Reference proteome</keyword>
<evidence type="ECO:0000256" key="5">
    <source>
        <dbReference type="ARBA" id="ARBA00023139"/>
    </source>
</evidence>
<keyword evidence="2 8" id="KW-1134">Transmembrane beta strand</keyword>
<dbReference type="InterPro" id="IPR010131">
    <property type="entry name" value="MdtP/NodT-like"/>
</dbReference>
<name>A0A553GUK7_9PSED</name>
<dbReference type="AlphaFoldDB" id="A0A553GUK7"/>
<keyword evidence="6" id="KW-0998">Cell outer membrane</keyword>
<dbReference type="PANTHER" id="PTHR30203:SF25">
    <property type="entry name" value="OUTER MEMBRANE PROTEIN-RELATED"/>
    <property type="match status" value="1"/>
</dbReference>
<evidence type="ECO:0000256" key="1">
    <source>
        <dbReference type="ARBA" id="ARBA00007613"/>
    </source>
</evidence>
<dbReference type="GO" id="GO:0015562">
    <property type="term" value="F:efflux transmembrane transporter activity"/>
    <property type="evidence" value="ECO:0007669"/>
    <property type="project" value="InterPro"/>
</dbReference>
<evidence type="ECO:0000313" key="10">
    <source>
        <dbReference type="Proteomes" id="UP000315235"/>
    </source>
</evidence>
<accession>A0A553GUK7</accession>
<comment type="subcellular location">
    <subcellularLocation>
        <location evidence="8">Cell outer membrane</location>
        <topology evidence="8">Lipid-anchor</topology>
    </subcellularLocation>
</comment>
<evidence type="ECO:0000256" key="7">
    <source>
        <dbReference type="ARBA" id="ARBA00023288"/>
    </source>
</evidence>
<dbReference type="PANTHER" id="PTHR30203">
    <property type="entry name" value="OUTER MEMBRANE CATION EFFLUX PROTEIN"/>
    <property type="match status" value="1"/>
</dbReference>
<evidence type="ECO:0000256" key="6">
    <source>
        <dbReference type="ARBA" id="ARBA00023237"/>
    </source>
</evidence>
<sequence length="482" mass="52235">MSPLSRTAALTLATLLTGCTLGPDFHAPDTQAPAAWPALQDQAAASRPSADPLDVTWWQRFDDPLLTRLIQRAVDDNLDLRMAASRVLQARAARSTLVADRYPSVDAGGQLNRARDSARGPNAQSGQGAYSVWDLGLGASWELDLWGRVQRQVEAADASLAGAEDDLRGVLVLLLGDVARHYIDLRQVQATLGVTRDNLDVARHSLRLARQRFDDGVATRLDVAQSSAQVAAIEARLPLLEQRAGDELEALGLLLAQPPRRLAEELATPGPVPEGHGTFAMGLPSELARRRPDIRQAEARLHAATASIGVAEAAFYPSIRLTGDLGLQALQLSELGNWDARRFAFGPVLNLPLFEGGRLTGTLALREAQQQEAALDYRKKVLTAWHEIDAALRRYNASQLRRDHLAEAVRQSRTALDTAQRQYVEGAVDFLNVLTLQGTLLSNQEQWVASNAETSEALVTLYGALGGGWQAFDGDGPRTAAR</sequence>
<dbReference type="Pfam" id="PF02321">
    <property type="entry name" value="OEP"/>
    <property type="match status" value="2"/>
</dbReference>
<protein>
    <submittedName>
        <fullName evidence="9">Efflux transporter outer membrane subunit</fullName>
    </submittedName>
</protein>
<evidence type="ECO:0000256" key="8">
    <source>
        <dbReference type="RuleBase" id="RU362097"/>
    </source>
</evidence>
<dbReference type="EMBL" id="VJOY01000019">
    <property type="protein sequence ID" value="TRX73187.1"/>
    <property type="molecule type" value="Genomic_DNA"/>
</dbReference>
<reference evidence="9 10" key="1">
    <citation type="submission" date="2019-07" db="EMBL/GenBank/DDBJ databases">
        <title>Pseudomonas mangiferae sp. nov., isolated from bark of mango tree in Thailand.</title>
        <authorList>
            <person name="Srisuk N."/>
            <person name="Anurat P."/>
        </authorList>
    </citation>
    <scope>NUCLEOTIDE SEQUENCE [LARGE SCALE GENOMIC DNA]</scope>
    <source>
        <strain evidence="9 10">DMKU_BBB3-04</strain>
    </source>
</reference>
<evidence type="ECO:0000256" key="4">
    <source>
        <dbReference type="ARBA" id="ARBA00023136"/>
    </source>
</evidence>
<keyword evidence="3 8" id="KW-0812">Transmembrane</keyword>
<dbReference type="PROSITE" id="PS51257">
    <property type="entry name" value="PROKAR_LIPOPROTEIN"/>
    <property type="match status" value="1"/>
</dbReference>
<evidence type="ECO:0000313" key="9">
    <source>
        <dbReference type="EMBL" id="TRX73187.1"/>
    </source>
</evidence>
<evidence type="ECO:0000256" key="3">
    <source>
        <dbReference type="ARBA" id="ARBA00022692"/>
    </source>
</evidence>
<dbReference type="Gene3D" id="1.20.1600.10">
    <property type="entry name" value="Outer membrane efflux proteins (OEP)"/>
    <property type="match status" value="1"/>
</dbReference>
<keyword evidence="5 8" id="KW-0564">Palmitate</keyword>
<dbReference type="Gene3D" id="2.20.200.10">
    <property type="entry name" value="Outer membrane efflux proteins (OEP)"/>
    <property type="match status" value="1"/>
</dbReference>
<comment type="caution">
    <text evidence="9">The sequence shown here is derived from an EMBL/GenBank/DDBJ whole genome shotgun (WGS) entry which is preliminary data.</text>
</comment>
<dbReference type="GO" id="GO:0009279">
    <property type="term" value="C:cell outer membrane"/>
    <property type="evidence" value="ECO:0007669"/>
    <property type="project" value="UniProtKB-SubCell"/>
</dbReference>
<dbReference type="Proteomes" id="UP000315235">
    <property type="component" value="Unassembled WGS sequence"/>
</dbReference>
<keyword evidence="7 8" id="KW-0449">Lipoprotein</keyword>
<dbReference type="SUPFAM" id="SSF56954">
    <property type="entry name" value="Outer membrane efflux proteins (OEP)"/>
    <property type="match status" value="1"/>
</dbReference>
<dbReference type="RefSeq" id="WP_143490041.1">
    <property type="nucleotide sequence ID" value="NZ_VJOY01000019.1"/>
</dbReference>
<comment type="similarity">
    <text evidence="1 8">Belongs to the outer membrane factor (OMF) (TC 1.B.17) family.</text>
</comment>
<dbReference type="InterPro" id="IPR003423">
    <property type="entry name" value="OMP_efflux"/>
</dbReference>
<evidence type="ECO:0000256" key="2">
    <source>
        <dbReference type="ARBA" id="ARBA00022452"/>
    </source>
</evidence>
<keyword evidence="4 8" id="KW-0472">Membrane</keyword>
<organism evidence="9 10">
    <name type="scientific">Pseudomonas mangiferae</name>
    <dbReference type="NCBI Taxonomy" id="2593654"/>
    <lineage>
        <taxon>Bacteria</taxon>
        <taxon>Pseudomonadati</taxon>
        <taxon>Pseudomonadota</taxon>
        <taxon>Gammaproteobacteria</taxon>
        <taxon>Pseudomonadales</taxon>
        <taxon>Pseudomonadaceae</taxon>
        <taxon>Pseudomonas</taxon>
    </lineage>
</organism>
<gene>
    <name evidence="9" type="ORF">FM069_19270</name>
</gene>
<dbReference type="NCBIfam" id="TIGR01845">
    <property type="entry name" value="outer_NodT"/>
    <property type="match status" value="1"/>
</dbReference>